<dbReference type="AlphaFoldDB" id="A0A1H8D0D5"/>
<keyword evidence="1" id="KW-0812">Transmembrane</keyword>
<protein>
    <recommendedName>
        <fullName evidence="4">DoxX-like family protein</fullName>
    </recommendedName>
</protein>
<evidence type="ECO:0000256" key="1">
    <source>
        <dbReference type="SAM" id="Phobius"/>
    </source>
</evidence>
<sequence length="120" mass="13599">MLMTLQHLATILNVIAGIFFLLTGLLKIWGNNLSFWKWAKASYLKHHPVWVYYASGVIELLAGPGLLIKQFRFGSSLLLILMIVLLTVHPRKHKESLKGLWSALITISLLSFIAYMAYLS</sequence>
<proteinExistence type="predicted"/>
<evidence type="ECO:0000313" key="3">
    <source>
        <dbReference type="Proteomes" id="UP000198942"/>
    </source>
</evidence>
<evidence type="ECO:0008006" key="4">
    <source>
        <dbReference type="Google" id="ProtNLM"/>
    </source>
</evidence>
<keyword evidence="3" id="KW-1185">Reference proteome</keyword>
<dbReference type="STRING" id="551995.SAMN05192574_102155"/>
<reference evidence="3" key="1">
    <citation type="submission" date="2016-10" db="EMBL/GenBank/DDBJ databases">
        <authorList>
            <person name="Varghese N."/>
            <person name="Submissions S."/>
        </authorList>
    </citation>
    <scope>NUCLEOTIDE SEQUENCE [LARGE SCALE GENOMIC DNA]</scope>
    <source>
        <strain evidence="3">Gh-48</strain>
    </source>
</reference>
<name>A0A1H8D0D5_9SPHI</name>
<dbReference type="Proteomes" id="UP000198942">
    <property type="component" value="Unassembled WGS sequence"/>
</dbReference>
<keyword evidence="1" id="KW-1133">Transmembrane helix</keyword>
<keyword evidence="1" id="KW-0472">Membrane</keyword>
<feature type="transmembrane region" description="Helical" evidence="1">
    <location>
        <begin position="50"/>
        <end position="67"/>
    </location>
</feature>
<feature type="transmembrane region" description="Helical" evidence="1">
    <location>
        <begin position="6"/>
        <end position="29"/>
    </location>
</feature>
<feature type="transmembrane region" description="Helical" evidence="1">
    <location>
        <begin position="73"/>
        <end position="88"/>
    </location>
</feature>
<gene>
    <name evidence="2" type="ORF">SAMN05192574_102155</name>
</gene>
<organism evidence="2 3">
    <name type="scientific">Mucilaginibacter gossypiicola</name>
    <dbReference type="NCBI Taxonomy" id="551995"/>
    <lineage>
        <taxon>Bacteria</taxon>
        <taxon>Pseudomonadati</taxon>
        <taxon>Bacteroidota</taxon>
        <taxon>Sphingobacteriia</taxon>
        <taxon>Sphingobacteriales</taxon>
        <taxon>Sphingobacteriaceae</taxon>
        <taxon>Mucilaginibacter</taxon>
    </lineage>
</organism>
<evidence type="ECO:0000313" key="2">
    <source>
        <dbReference type="EMBL" id="SEN00730.1"/>
    </source>
</evidence>
<accession>A0A1H8D0D5</accession>
<dbReference type="EMBL" id="FOCL01000002">
    <property type="protein sequence ID" value="SEN00730.1"/>
    <property type="molecule type" value="Genomic_DNA"/>
</dbReference>
<feature type="transmembrane region" description="Helical" evidence="1">
    <location>
        <begin position="100"/>
        <end position="118"/>
    </location>
</feature>